<sequence>MFDFIKENLINFNYPNYSRELNNKVDESELTDEWRRILDKVFNLYACKPKFEDFDIFGPNSVFEDPIVTATNKKEIEAQFMMMPLVLPKGVTNHFNILSISDEELVLDMNHDFFTAVLYLPVNIRSRMSIRVKDGKVISIKDQWYYFNILKSKDGLVGFIWETARRMNGVTMPHIARLLVNLPK</sequence>
<dbReference type="PANTHER" id="PTHR34213">
    <property type="entry name" value="NUCLEAR TRANSPORT FACTOR 2 (NTF2) FAMILY PROTEIN"/>
    <property type="match status" value="1"/>
</dbReference>
<evidence type="ECO:0000313" key="2">
    <source>
        <dbReference type="Proteomes" id="UP000070444"/>
    </source>
</evidence>
<dbReference type="SUPFAM" id="SSF54427">
    <property type="entry name" value="NTF2-like"/>
    <property type="match status" value="1"/>
</dbReference>
<dbReference type="InterPro" id="IPR032710">
    <property type="entry name" value="NTF2-like_dom_sf"/>
</dbReference>
<reference evidence="1 2" key="1">
    <citation type="journal article" date="2015" name="Genome Biol. Evol.">
        <title>Phylogenomic analyses indicate that early fungi evolved digesting cell walls of algal ancestors of land plants.</title>
        <authorList>
            <person name="Chang Y."/>
            <person name="Wang S."/>
            <person name="Sekimoto S."/>
            <person name="Aerts A.L."/>
            <person name="Choi C."/>
            <person name="Clum A."/>
            <person name="LaButti K.M."/>
            <person name="Lindquist E.A."/>
            <person name="Yee Ngan C."/>
            <person name="Ohm R.A."/>
            <person name="Salamov A.A."/>
            <person name="Grigoriev I.V."/>
            <person name="Spatafora J.W."/>
            <person name="Berbee M.L."/>
        </authorList>
    </citation>
    <scope>NUCLEOTIDE SEQUENCE [LARGE SCALE GENOMIC DNA]</scope>
    <source>
        <strain evidence="1 2">NRRL 28638</strain>
    </source>
</reference>
<keyword evidence="2" id="KW-1185">Reference proteome</keyword>
<proteinExistence type="predicted"/>
<gene>
    <name evidence="1" type="ORF">CONCODRAFT_15418</name>
</gene>
<evidence type="ECO:0000313" key="1">
    <source>
        <dbReference type="EMBL" id="KXN73523.1"/>
    </source>
</evidence>
<name>A0A137PEV5_CONC2</name>
<organism evidence="1 2">
    <name type="scientific">Conidiobolus coronatus (strain ATCC 28846 / CBS 209.66 / NRRL 28638)</name>
    <name type="common">Delacroixia coronata</name>
    <dbReference type="NCBI Taxonomy" id="796925"/>
    <lineage>
        <taxon>Eukaryota</taxon>
        <taxon>Fungi</taxon>
        <taxon>Fungi incertae sedis</taxon>
        <taxon>Zoopagomycota</taxon>
        <taxon>Entomophthoromycotina</taxon>
        <taxon>Entomophthoromycetes</taxon>
        <taxon>Entomophthorales</taxon>
        <taxon>Ancylistaceae</taxon>
        <taxon>Conidiobolus</taxon>
    </lineage>
</organism>
<dbReference type="PANTHER" id="PTHR34213:SF2">
    <property type="entry name" value="NUCLEAR TRANSPORT FACTOR 2 (NTF2) FAMILY PROTEIN"/>
    <property type="match status" value="1"/>
</dbReference>
<dbReference type="Proteomes" id="UP000070444">
    <property type="component" value="Unassembled WGS sequence"/>
</dbReference>
<dbReference type="STRING" id="796925.A0A137PEV5"/>
<dbReference type="OrthoDB" id="2400485at2759"/>
<dbReference type="AlphaFoldDB" id="A0A137PEV5"/>
<accession>A0A137PEV5</accession>
<dbReference type="EMBL" id="KQ964435">
    <property type="protein sequence ID" value="KXN73523.1"/>
    <property type="molecule type" value="Genomic_DNA"/>
</dbReference>
<protein>
    <submittedName>
        <fullName evidence="1">Uncharacterized protein</fullName>
    </submittedName>
</protein>